<sequence>MFLMRFNSYLWYIKSALLIVHVRYLLPFSRLFLNSIHKTVNR</sequence>
<protein>
    <submittedName>
        <fullName evidence="1">Uncharacterized protein</fullName>
    </submittedName>
</protein>
<reference evidence="1" key="1">
    <citation type="journal article" date="2021" name="Proc. Natl. Acad. Sci. U.S.A.">
        <title>A Catalog of Tens of Thousands of Viruses from Human Metagenomes Reveals Hidden Associations with Chronic Diseases.</title>
        <authorList>
            <person name="Tisza M.J."/>
            <person name="Buck C.B."/>
        </authorList>
    </citation>
    <scope>NUCLEOTIDE SEQUENCE</scope>
    <source>
        <strain evidence="1">Cttuu15</strain>
    </source>
</reference>
<organism evidence="1">
    <name type="scientific">Siphoviridae sp. cttuu15</name>
    <dbReference type="NCBI Taxonomy" id="2825709"/>
    <lineage>
        <taxon>Viruses</taxon>
        <taxon>Duplodnaviria</taxon>
        <taxon>Heunggongvirae</taxon>
        <taxon>Uroviricota</taxon>
        <taxon>Caudoviricetes</taxon>
    </lineage>
</organism>
<dbReference type="EMBL" id="BK015982">
    <property type="protein sequence ID" value="DAF88254.1"/>
    <property type="molecule type" value="Genomic_DNA"/>
</dbReference>
<name>A0A8S5U1E4_9CAUD</name>
<evidence type="ECO:0000313" key="1">
    <source>
        <dbReference type="EMBL" id="DAF88254.1"/>
    </source>
</evidence>
<accession>A0A8S5U1E4</accession>
<proteinExistence type="predicted"/>